<dbReference type="SUPFAM" id="SSF52743">
    <property type="entry name" value="Subtilisin-like"/>
    <property type="match status" value="1"/>
</dbReference>
<keyword evidence="4 5" id="KW-0720">Serine protease</keyword>
<dbReference type="Proteomes" id="UP001370758">
    <property type="component" value="Unassembled WGS sequence"/>
</dbReference>
<evidence type="ECO:0000256" key="2">
    <source>
        <dbReference type="ARBA" id="ARBA00022670"/>
    </source>
</evidence>
<feature type="compositionally biased region" description="Acidic residues" evidence="6">
    <location>
        <begin position="529"/>
        <end position="549"/>
    </location>
</feature>
<keyword evidence="2 5" id="KW-0645">Protease</keyword>
<keyword evidence="10" id="KW-1185">Reference proteome</keyword>
<dbReference type="InterPro" id="IPR036852">
    <property type="entry name" value="Peptidase_S8/S53_dom_sf"/>
</dbReference>
<dbReference type="InterPro" id="IPR015500">
    <property type="entry name" value="Peptidase_S8_subtilisin-rel"/>
</dbReference>
<evidence type="ECO:0000256" key="4">
    <source>
        <dbReference type="ARBA" id="ARBA00022825"/>
    </source>
</evidence>
<gene>
    <name evidence="9" type="primary">SUB2_5</name>
    <name evidence="9" type="ORF">TWF481_011934</name>
</gene>
<evidence type="ECO:0000313" key="10">
    <source>
        <dbReference type="Proteomes" id="UP001370758"/>
    </source>
</evidence>
<dbReference type="InterPro" id="IPR050131">
    <property type="entry name" value="Peptidase_S8_subtilisin-like"/>
</dbReference>
<feature type="domain" description="Peptidase S8/S53" evidence="8">
    <location>
        <begin position="152"/>
        <end position="417"/>
    </location>
</feature>
<feature type="active site" description="Charge relay system" evidence="5">
    <location>
        <position position="210"/>
    </location>
</feature>
<organism evidence="9 10">
    <name type="scientific">Arthrobotrys musiformis</name>
    <dbReference type="NCBI Taxonomy" id="47236"/>
    <lineage>
        <taxon>Eukaryota</taxon>
        <taxon>Fungi</taxon>
        <taxon>Dikarya</taxon>
        <taxon>Ascomycota</taxon>
        <taxon>Pezizomycotina</taxon>
        <taxon>Orbiliomycetes</taxon>
        <taxon>Orbiliales</taxon>
        <taxon>Orbiliaceae</taxon>
        <taxon>Arthrobotrys</taxon>
    </lineage>
</organism>
<dbReference type="InterPro" id="IPR023827">
    <property type="entry name" value="Peptidase_S8_Asp-AS"/>
</dbReference>
<comment type="similarity">
    <text evidence="1 5">Belongs to the peptidase S8 family.</text>
</comment>
<evidence type="ECO:0000256" key="1">
    <source>
        <dbReference type="ARBA" id="ARBA00011073"/>
    </source>
</evidence>
<dbReference type="PANTHER" id="PTHR43806">
    <property type="entry name" value="PEPTIDASE S8"/>
    <property type="match status" value="1"/>
</dbReference>
<keyword evidence="3 5" id="KW-0378">Hydrolase</keyword>
<feature type="region of interest" description="Disordered" evidence="6">
    <location>
        <begin position="574"/>
        <end position="639"/>
    </location>
</feature>
<reference evidence="9 10" key="1">
    <citation type="submission" date="2023-08" db="EMBL/GenBank/DDBJ databases">
        <authorList>
            <person name="Palmer J.M."/>
        </authorList>
    </citation>
    <scope>NUCLEOTIDE SEQUENCE [LARGE SCALE GENOMIC DNA]</scope>
    <source>
        <strain evidence="9 10">TWF481</strain>
    </source>
</reference>
<feature type="region of interest" description="Disordered" evidence="6">
    <location>
        <begin position="458"/>
        <end position="552"/>
    </location>
</feature>
<feature type="compositionally biased region" description="Basic and acidic residues" evidence="6">
    <location>
        <begin position="590"/>
        <end position="604"/>
    </location>
</feature>
<dbReference type="Pfam" id="PF00082">
    <property type="entry name" value="Peptidase_S8"/>
    <property type="match status" value="1"/>
</dbReference>
<dbReference type="AlphaFoldDB" id="A0AAV9VXN2"/>
<proteinExistence type="inferred from homology"/>
<keyword evidence="7" id="KW-0732">Signal</keyword>
<feature type="chain" id="PRO_5043317460" evidence="7">
    <location>
        <begin position="24"/>
        <end position="639"/>
    </location>
</feature>
<accession>A0AAV9VXN2</accession>
<feature type="active site" description="Charge relay system" evidence="5">
    <location>
        <position position="161"/>
    </location>
</feature>
<evidence type="ECO:0000256" key="7">
    <source>
        <dbReference type="SAM" id="SignalP"/>
    </source>
</evidence>
<dbReference type="InterPro" id="IPR000209">
    <property type="entry name" value="Peptidase_S8/S53_dom"/>
</dbReference>
<sequence>MRDPQNLLLFLTLLFLRISFTAAADDRKPWIFTIKKDKRADPKLGDMHKALEAGDAKPPWNWVFDSADDIFGTFFMTVNSTVEHKDKIVKDYGDLISAWADYTTHREPLYTAYASGDFEIDHDINQRHERLMMLQQENKEVPSKYYYHKSRGKGVTVYFIDTGINRNHPEFIEADDDKRLEVIFSNPFPPDPNDPGRLKIDIDSSLRFSHGSSVAGVVIGKVTGLAPNSNVVMIGALDRNAQSSEALYLNALTKLYRHIDKNSKQKPVIVNISLNAGYLPQTKDKTIEDIRAALNEVWDRLMRLDHVIVTSASGVSEWSDKDVTFSWPNVRAEDKKSSPNLVIVGGVDKEGLGIFQKPKSNYQAVYAPAYAVKITSNIGYQLTTGTSFASAFTAGVLANYLSRDPKLSAPGAVKQLLDLSHKRHKDGPPVVWTGVSIDDLGITFDDLKKDEDGNKVCKRADGAEDCTPSMRRTRTGAGKTPVVDPPPKKTPSRADPEDDTDDDVNLDDLGSGAGIDDDGSGGYPKLSGDDDDDDDDRTLVGDDEDDDPDSVNYVSTSTVIKEVKYNVYVTVGANQPSKTKGSDLEDIDPLADRGSRGRGADVEARAVAVTTQPSPAYTHPATGTGLTFQTSSPTENPLP</sequence>
<feature type="compositionally biased region" description="Polar residues" evidence="6">
    <location>
        <begin position="624"/>
        <end position="639"/>
    </location>
</feature>
<dbReference type="PROSITE" id="PS51892">
    <property type="entry name" value="SUBTILASE"/>
    <property type="match status" value="1"/>
</dbReference>
<feature type="active site" description="Charge relay system" evidence="5">
    <location>
        <position position="387"/>
    </location>
</feature>
<protein>
    <submittedName>
        <fullName evidence="9">Suppressor of the cold-sensitive snRNP biogenesis mutant brr1-1</fullName>
    </submittedName>
</protein>
<feature type="signal peptide" evidence="7">
    <location>
        <begin position="1"/>
        <end position="23"/>
    </location>
</feature>
<evidence type="ECO:0000256" key="5">
    <source>
        <dbReference type="PROSITE-ProRule" id="PRU01240"/>
    </source>
</evidence>
<dbReference type="GO" id="GO:0004252">
    <property type="term" value="F:serine-type endopeptidase activity"/>
    <property type="evidence" value="ECO:0007669"/>
    <property type="project" value="UniProtKB-UniRule"/>
</dbReference>
<dbReference type="PROSITE" id="PS00136">
    <property type="entry name" value="SUBTILASE_ASP"/>
    <property type="match status" value="1"/>
</dbReference>
<dbReference type="EMBL" id="JAVHJL010000009">
    <property type="protein sequence ID" value="KAK6497528.1"/>
    <property type="molecule type" value="Genomic_DNA"/>
</dbReference>
<evidence type="ECO:0000313" key="9">
    <source>
        <dbReference type="EMBL" id="KAK6497528.1"/>
    </source>
</evidence>
<feature type="compositionally biased region" description="Acidic residues" evidence="6">
    <location>
        <begin position="496"/>
        <end position="506"/>
    </location>
</feature>
<name>A0AAV9VXN2_9PEZI</name>
<dbReference type="Gene3D" id="3.40.50.200">
    <property type="entry name" value="Peptidase S8/S53 domain"/>
    <property type="match status" value="1"/>
</dbReference>
<evidence type="ECO:0000256" key="3">
    <source>
        <dbReference type="ARBA" id="ARBA00022801"/>
    </source>
</evidence>
<evidence type="ECO:0000256" key="6">
    <source>
        <dbReference type="SAM" id="MobiDB-lite"/>
    </source>
</evidence>
<dbReference type="PRINTS" id="PR00723">
    <property type="entry name" value="SUBTILISIN"/>
</dbReference>
<dbReference type="GO" id="GO:0006508">
    <property type="term" value="P:proteolysis"/>
    <property type="evidence" value="ECO:0007669"/>
    <property type="project" value="UniProtKB-KW"/>
</dbReference>
<dbReference type="PANTHER" id="PTHR43806:SF11">
    <property type="entry name" value="CEREVISIN-RELATED"/>
    <property type="match status" value="1"/>
</dbReference>
<evidence type="ECO:0000259" key="8">
    <source>
        <dbReference type="Pfam" id="PF00082"/>
    </source>
</evidence>
<comment type="caution">
    <text evidence="9">The sequence shown here is derived from an EMBL/GenBank/DDBJ whole genome shotgun (WGS) entry which is preliminary data.</text>
</comment>